<dbReference type="GO" id="GO:0006164">
    <property type="term" value="P:purine nucleotide biosynthetic process"/>
    <property type="evidence" value="ECO:0007669"/>
    <property type="project" value="TreeGrafter"/>
</dbReference>
<organism evidence="11 12">
    <name type="scientific">Mycoplasma haemofelis (strain Langford 1)</name>
    <name type="common">Haemobartonella felis</name>
    <dbReference type="NCBI Taxonomy" id="941640"/>
    <lineage>
        <taxon>Bacteria</taxon>
        <taxon>Bacillati</taxon>
        <taxon>Mycoplasmatota</taxon>
        <taxon>Mollicutes</taxon>
        <taxon>Mycoplasmataceae</taxon>
        <taxon>Mycoplasma</taxon>
    </lineage>
</organism>
<keyword evidence="4" id="KW-0545">Nucleotide biosynthesis</keyword>
<dbReference type="HOGENOM" id="CLU_033546_2_0_14"/>
<dbReference type="EMBL" id="FR773153">
    <property type="protein sequence ID" value="CBY92020.1"/>
    <property type="molecule type" value="Genomic_DNA"/>
</dbReference>
<dbReference type="SUPFAM" id="SSF53271">
    <property type="entry name" value="PRTase-like"/>
    <property type="match status" value="1"/>
</dbReference>
<keyword evidence="12" id="KW-1185">Reference proteome</keyword>
<dbReference type="NCBIfam" id="TIGR01251">
    <property type="entry name" value="ribP_PPkin"/>
    <property type="match status" value="1"/>
</dbReference>
<keyword evidence="8" id="KW-0460">Magnesium</keyword>
<dbReference type="Pfam" id="PF13793">
    <property type="entry name" value="Pribosyltran_N"/>
    <property type="match status" value="1"/>
</dbReference>
<dbReference type="GO" id="GO:0005737">
    <property type="term" value="C:cytoplasm"/>
    <property type="evidence" value="ECO:0007669"/>
    <property type="project" value="TreeGrafter"/>
</dbReference>
<accession>E8ZGJ0</accession>
<dbReference type="InterPro" id="IPR029099">
    <property type="entry name" value="Pribosyltran_N"/>
</dbReference>
<proteinExistence type="predicted"/>
<gene>
    <name evidence="11" type="primary">prs</name>
    <name evidence="11" type="ordered locus">HF1_00120</name>
</gene>
<keyword evidence="5" id="KW-0547">Nucleotide-binding</keyword>
<evidence type="ECO:0000313" key="11">
    <source>
        <dbReference type="EMBL" id="CBY92020.1"/>
    </source>
</evidence>
<dbReference type="SMART" id="SM01400">
    <property type="entry name" value="Pribosyltran_N"/>
    <property type="match status" value="1"/>
</dbReference>
<dbReference type="EC" id="2.7.6.1" evidence="1"/>
<dbReference type="GO" id="GO:0006015">
    <property type="term" value="P:5-phosphoribose 1-diphosphate biosynthetic process"/>
    <property type="evidence" value="ECO:0007669"/>
    <property type="project" value="TreeGrafter"/>
</dbReference>
<keyword evidence="7" id="KW-0067">ATP-binding</keyword>
<comment type="catalytic activity">
    <reaction evidence="9">
        <text>D-ribose 5-phosphate + ATP = 5-phospho-alpha-D-ribose 1-diphosphate + AMP + H(+)</text>
        <dbReference type="Rhea" id="RHEA:15609"/>
        <dbReference type="ChEBI" id="CHEBI:15378"/>
        <dbReference type="ChEBI" id="CHEBI:30616"/>
        <dbReference type="ChEBI" id="CHEBI:58017"/>
        <dbReference type="ChEBI" id="CHEBI:78346"/>
        <dbReference type="ChEBI" id="CHEBI:456215"/>
        <dbReference type="EC" id="2.7.6.1"/>
    </reaction>
</comment>
<evidence type="ECO:0000256" key="1">
    <source>
        <dbReference type="ARBA" id="ARBA00013247"/>
    </source>
</evidence>
<evidence type="ECO:0000313" key="12">
    <source>
        <dbReference type="Proteomes" id="UP000008637"/>
    </source>
</evidence>
<dbReference type="NCBIfam" id="NF002320">
    <property type="entry name" value="PRK01259.1"/>
    <property type="match status" value="1"/>
</dbReference>
<dbReference type="PANTHER" id="PTHR10210">
    <property type="entry name" value="RIBOSE-PHOSPHATE DIPHOSPHOKINASE FAMILY MEMBER"/>
    <property type="match status" value="1"/>
</dbReference>
<dbReference type="Pfam" id="PF14572">
    <property type="entry name" value="Pribosyl_synth"/>
    <property type="match status" value="1"/>
</dbReference>
<evidence type="ECO:0000256" key="5">
    <source>
        <dbReference type="ARBA" id="ARBA00022741"/>
    </source>
</evidence>
<feature type="domain" description="Ribose-phosphate pyrophosphokinase N-terminal" evidence="10">
    <location>
        <begin position="7"/>
        <end position="121"/>
    </location>
</feature>
<evidence type="ECO:0000259" key="10">
    <source>
        <dbReference type="Pfam" id="PF13793"/>
    </source>
</evidence>
<dbReference type="InterPro" id="IPR029057">
    <property type="entry name" value="PRTase-like"/>
</dbReference>
<dbReference type="PANTHER" id="PTHR10210:SF41">
    <property type="entry name" value="RIBOSE-PHOSPHATE PYROPHOSPHOKINASE 1, CHLOROPLASTIC"/>
    <property type="match status" value="1"/>
</dbReference>
<evidence type="ECO:0000256" key="8">
    <source>
        <dbReference type="ARBA" id="ARBA00022842"/>
    </source>
</evidence>
<protein>
    <recommendedName>
        <fullName evidence="1">ribose-phosphate diphosphokinase</fullName>
        <ecNumber evidence="1">2.7.6.1</ecNumber>
    </recommendedName>
</protein>
<evidence type="ECO:0000256" key="9">
    <source>
        <dbReference type="ARBA" id="ARBA00049535"/>
    </source>
</evidence>
<dbReference type="InterPro" id="IPR005946">
    <property type="entry name" value="Rib-P_diPkinase"/>
</dbReference>
<dbReference type="CDD" id="cd06223">
    <property type="entry name" value="PRTases_typeI"/>
    <property type="match status" value="1"/>
</dbReference>
<evidence type="ECO:0000256" key="6">
    <source>
        <dbReference type="ARBA" id="ARBA00022777"/>
    </source>
</evidence>
<sequence>MASPHLFFSLNKNSNLAKEIVSHLNLSLSEVQIVNFADGEVFVRPVDSVRNKNVFIIQSLCKPVNENLVTLLVALDSFRRAGPKEVNVILPYFCYSRQDRKVSGREPITARLMADLLTAAGATRVLLVEIHSNQIQGFFNIPTDIVTTIYPIAEHLAKILSFDNLSIVAPDFGGIKRAHVLNKLFKSDLLIIDKEREQVNECKVNHVIGEVSGRDCLIVDDMLDTGGTILASSQILKDKGANKVMVVVTHGLFSRNALENFQKAWEQKIIEKVYITDTIEVEGSYPFLEVISVSKFLSKIINIYVQNKGSLEQIYREYTESIEALVNSKR</sequence>
<dbReference type="OrthoDB" id="9777067at2"/>
<name>E8ZGJ0_MYCHL</name>
<keyword evidence="2 11" id="KW-0808">Transferase</keyword>
<dbReference type="FunFam" id="3.40.50.2020:FF:000007">
    <property type="entry name" value="Ribose-phosphate pyrophosphokinase"/>
    <property type="match status" value="1"/>
</dbReference>
<evidence type="ECO:0000256" key="3">
    <source>
        <dbReference type="ARBA" id="ARBA00022723"/>
    </source>
</evidence>
<dbReference type="GO" id="GO:0016301">
    <property type="term" value="F:kinase activity"/>
    <property type="evidence" value="ECO:0007669"/>
    <property type="project" value="UniProtKB-KW"/>
</dbReference>
<dbReference type="Gene3D" id="3.40.50.2020">
    <property type="match status" value="2"/>
</dbReference>
<evidence type="ECO:0000256" key="2">
    <source>
        <dbReference type="ARBA" id="ARBA00022679"/>
    </source>
</evidence>
<keyword evidence="6" id="KW-0418">Kinase</keyword>
<dbReference type="Proteomes" id="UP000008637">
    <property type="component" value="Chromosome"/>
</dbReference>
<reference evidence="11 12" key="1">
    <citation type="journal article" date="2011" name="J. Bacteriol.">
        <title>Complete genome sequence of Mycoplasma haemofelis, a hemotropic mycoplasma.</title>
        <authorList>
            <person name="Barker E.N."/>
            <person name="Helps C.R."/>
            <person name="Peters I.R."/>
            <person name="Darby A.C."/>
            <person name="Radford A.D."/>
            <person name="Tasker S."/>
        </authorList>
    </citation>
    <scope>NUCLEOTIDE SEQUENCE [LARGE SCALE GENOMIC DNA]</scope>
    <source>
        <strain evidence="11 12">Langford 1</strain>
    </source>
</reference>
<dbReference type="AlphaFoldDB" id="E8ZGJ0"/>
<dbReference type="InterPro" id="IPR000836">
    <property type="entry name" value="PRTase_dom"/>
</dbReference>
<dbReference type="GO" id="GO:0002189">
    <property type="term" value="C:ribose phosphate diphosphokinase complex"/>
    <property type="evidence" value="ECO:0007669"/>
    <property type="project" value="TreeGrafter"/>
</dbReference>
<keyword evidence="3" id="KW-0479">Metal-binding</keyword>
<evidence type="ECO:0000256" key="7">
    <source>
        <dbReference type="ARBA" id="ARBA00022840"/>
    </source>
</evidence>
<evidence type="ECO:0000256" key="4">
    <source>
        <dbReference type="ARBA" id="ARBA00022727"/>
    </source>
</evidence>
<dbReference type="GO" id="GO:0000287">
    <property type="term" value="F:magnesium ion binding"/>
    <property type="evidence" value="ECO:0007669"/>
    <property type="project" value="InterPro"/>
</dbReference>
<dbReference type="GO" id="GO:0005524">
    <property type="term" value="F:ATP binding"/>
    <property type="evidence" value="ECO:0007669"/>
    <property type="project" value="UniProtKB-KW"/>
</dbReference>
<dbReference type="GO" id="GO:0004749">
    <property type="term" value="F:ribose phosphate diphosphokinase activity"/>
    <property type="evidence" value="ECO:0007669"/>
    <property type="project" value="UniProtKB-EC"/>
</dbReference>
<dbReference type="KEGG" id="mha:HF1_00120"/>